<evidence type="ECO:0000313" key="4">
    <source>
        <dbReference type="Proteomes" id="UP000814172"/>
    </source>
</evidence>
<name>A0AAW5ADU9_9PSED</name>
<dbReference type="AlphaFoldDB" id="A0AAW5ADU9"/>
<dbReference type="GO" id="GO:0015074">
    <property type="term" value="P:DNA integration"/>
    <property type="evidence" value="ECO:0007669"/>
    <property type="project" value="InterPro"/>
</dbReference>
<feature type="domain" description="Tyr recombinase" evidence="2">
    <location>
        <begin position="210"/>
        <end position="438"/>
    </location>
</feature>
<dbReference type="Proteomes" id="UP000814172">
    <property type="component" value="Unassembled WGS sequence"/>
</dbReference>
<dbReference type="Gene3D" id="1.10.443.10">
    <property type="entry name" value="Intergrase catalytic core"/>
    <property type="match status" value="1"/>
</dbReference>
<dbReference type="InterPro" id="IPR002104">
    <property type="entry name" value="Integrase_catalytic"/>
</dbReference>
<gene>
    <name evidence="3" type="ORF">GIW75_13705</name>
</gene>
<protein>
    <recommendedName>
        <fullName evidence="2">Tyr recombinase domain-containing protein</fullName>
    </recommendedName>
</protein>
<proteinExistence type="predicted"/>
<dbReference type="InterPro" id="IPR011010">
    <property type="entry name" value="DNA_brk_join_enz"/>
</dbReference>
<evidence type="ECO:0000313" key="3">
    <source>
        <dbReference type="EMBL" id="MCF5058008.1"/>
    </source>
</evidence>
<accession>A0AAW5ADU9</accession>
<keyword evidence="4" id="KW-1185">Reference proteome</keyword>
<dbReference type="EMBL" id="WKEW01000040">
    <property type="protein sequence ID" value="MCF5058008.1"/>
    <property type="molecule type" value="Genomic_DNA"/>
</dbReference>
<dbReference type="GO" id="GO:0003677">
    <property type="term" value="F:DNA binding"/>
    <property type="evidence" value="ECO:0007669"/>
    <property type="project" value="InterPro"/>
</dbReference>
<dbReference type="SUPFAM" id="SSF56349">
    <property type="entry name" value="DNA breaking-rejoining enzymes"/>
    <property type="match status" value="1"/>
</dbReference>
<comment type="caution">
    <text evidence="3">The sequence shown here is derived from an EMBL/GenBank/DDBJ whole genome shotgun (WGS) entry which is preliminary data.</text>
</comment>
<reference evidence="3 4" key="1">
    <citation type="submission" date="2019-11" db="EMBL/GenBank/DDBJ databases">
        <title>Epiphytic Pseudomonas syringae from cherry orchards.</title>
        <authorList>
            <person name="Hulin M.T."/>
        </authorList>
    </citation>
    <scope>NUCLEOTIDE SEQUENCE [LARGE SCALE GENOMIC DNA]</scope>
    <source>
        <strain evidence="3 4">PA-6-9F</strain>
    </source>
</reference>
<organism evidence="3 4">
    <name type="scientific">Pseudomonas proteolytica</name>
    <dbReference type="NCBI Taxonomy" id="219574"/>
    <lineage>
        <taxon>Bacteria</taxon>
        <taxon>Pseudomonadati</taxon>
        <taxon>Pseudomonadota</taxon>
        <taxon>Gammaproteobacteria</taxon>
        <taxon>Pseudomonadales</taxon>
        <taxon>Pseudomonadaceae</taxon>
        <taxon>Pseudomonas</taxon>
    </lineage>
</organism>
<dbReference type="RefSeq" id="WP_203482316.1">
    <property type="nucleotide sequence ID" value="NZ_WKEB01000079.1"/>
</dbReference>
<evidence type="ECO:0000256" key="1">
    <source>
        <dbReference type="ARBA" id="ARBA00023172"/>
    </source>
</evidence>
<keyword evidence="1" id="KW-0233">DNA recombination</keyword>
<dbReference type="GO" id="GO:0006310">
    <property type="term" value="P:DNA recombination"/>
    <property type="evidence" value="ECO:0007669"/>
    <property type="project" value="UniProtKB-KW"/>
</dbReference>
<sequence length="493" mass="56887">MKSNGLYSRVKDIRLPDSAVYFGGRSNSSKVIYQVIPVAAFVRWPSGKPCLAVNMYLVDKSWSWTGDTALTTASKLTHLIRYCASARSGSPIQFNEFSDNDVQMMIKFLSQGEEGEESTRVRNNNTVNAIMQSVFEFLFWFQNNIYSGEIPVIGDRASGASVVVERKFNSRSGRYYFHHRYTLPSVGAALKLPIDYYYIDKIEQAVDDLYDLESYTSEFLRRFSNDIVLMKEYREYITARRDFMLLMFKYVCLRPSELRDLPLQDNMLSLLSPEPALILPTYKRRKMRGCLRRYPVSKKLAARALLYFEHRNRWLEFCISRKDWNVTESTSVFLSVEPGSYGTAISTESLTRDFKRLCRYAGFKDVRLCLSMFRHRFLTAAALLHIRELKSGTAELSKQDYRMVLERLREMSGHAQVESLWVYIHLALDLDGVWDEANRAVRVSQSVDQLRHDIVSLSREIRSADTNSITIDSVLDLVGSRIANAIAQFSKHE</sequence>
<dbReference type="PROSITE" id="PS51898">
    <property type="entry name" value="TYR_RECOMBINASE"/>
    <property type="match status" value="1"/>
</dbReference>
<dbReference type="InterPro" id="IPR013762">
    <property type="entry name" value="Integrase-like_cat_sf"/>
</dbReference>
<evidence type="ECO:0000259" key="2">
    <source>
        <dbReference type="PROSITE" id="PS51898"/>
    </source>
</evidence>